<proteinExistence type="predicted"/>
<organism evidence="1 2">
    <name type="scientific">Araneus ventricosus</name>
    <name type="common">Orbweaver spider</name>
    <name type="synonym">Epeira ventricosa</name>
    <dbReference type="NCBI Taxonomy" id="182803"/>
    <lineage>
        <taxon>Eukaryota</taxon>
        <taxon>Metazoa</taxon>
        <taxon>Ecdysozoa</taxon>
        <taxon>Arthropoda</taxon>
        <taxon>Chelicerata</taxon>
        <taxon>Arachnida</taxon>
        <taxon>Araneae</taxon>
        <taxon>Araneomorphae</taxon>
        <taxon>Entelegynae</taxon>
        <taxon>Araneoidea</taxon>
        <taxon>Araneidae</taxon>
        <taxon>Araneus</taxon>
    </lineage>
</organism>
<dbReference type="AlphaFoldDB" id="A0A4Y2Q1Z0"/>
<keyword evidence="2" id="KW-1185">Reference proteome</keyword>
<evidence type="ECO:0000313" key="2">
    <source>
        <dbReference type="Proteomes" id="UP000499080"/>
    </source>
</evidence>
<dbReference type="EMBL" id="BGPR01012882">
    <property type="protein sequence ID" value="GBN58168.1"/>
    <property type="molecule type" value="Genomic_DNA"/>
</dbReference>
<dbReference type="Proteomes" id="UP000499080">
    <property type="component" value="Unassembled WGS sequence"/>
</dbReference>
<reference evidence="1 2" key="1">
    <citation type="journal article" date="2019" name="Sci. Rep.">
        <title>Orb-weaving spider Araneus ventricosus genome elucidates the spidroin gene catalogue.</title>
        <authorList>
            <person name="Kono N."/>
            <person name="Nakamura H."/>
            <person name="Ohtoshi R."/>
            <person name="Moran D.A.P."/>
            <person name="Shinohara A."/>
            <person name="Yoshida Y."/>
            <person name="Fujiwara M."/>
            <person name="Mori M."/>
            <person name="Tomita M."/>
            <person name="Arakawa K."/>
        </authorList>
    </citation>
    <scope>NUCLEOTIDE SEQUENCE [LARGE SCALE GENOMIC DNA]</scope>
</reference>
<accession>A0A4Y2Q1Z0</accession>
<name>A0A4Y2Q1Z0_ARAVE</name>
<evidence type="ECO:0000313" key="1">
    <source>
        <dbReference type="EMBL" id="GBN58168.1"/>
    </source>
</evidence>
<protein>
    <submittedName>
        <fullName evidence="1">Uncharacterized protein</fullName>
    </submittedName>
</protein>
<comment type="caution">
    <text evidence="1">The sequence shown here is derived from an EMBL/GenBank/DDBJ whole genome shotgun (WGS) entry which is preliminary data.</text>
</comment>
<sequence length="118" mass="13076">MPSCVRGATLAQKKLYDHKMEEGGSSLEKSRTGARVWGGQYQGYEALGIEVIGISVGPQALNSSYDSDETKNYTYPRAPEFLKMAIESLCERPIKIEGLQTDMIRARSQNVVERSDGE</sequence>
<gene>
    <name evidence="1" type="ORF">AVEN_218955_1</name>
</gene>